<dbReference type="Proteomes" id="UP000193834">
    <property type="component" value="Unassembled WGS sequence"/>
</dbReference>
<name>A0A1X7LU95_9BACL</name>
<gene>
    <name evidence="2" type="ORF">SAMN06295960_4228</name>
</gene>
<proteinExistence type="predicted"/>
<evidence type="ECO:0000313" key="3">
    <source>
        <dbReference type="Proteomes" id="UP000193834"/>
    </source>
</evidence>
<dbReference type="RefSeq" id="WP_085497714.1">
    <property type="nucleotide sequence ID" value="NZ_FXAZ01000007.1"/>
</dbReference>
<dbReference type="AlphaFoldDB" id="A0A1X7LU95"/>
<reference evidence="2 3" key="1">
    <citation type="submission" date="2017-04" db="EMBL/GenBank/DDBJ databases">
        <authorList>
            <person name="Afonso C.L."/>
            <person name="Miller P.J."/>
            <person name="Scott M.A."/>
            <person name="Spackman E."/>
            <person name="Goraichik I."/>
            <person name="Dimitrov K.M."/>
            <person name="Suarez D.L."/>
            <person name="Swayne D.E."/>
        </authorList>
    </citation>
    <scope>NUCLEOTIDE SEQUENCE [LARGE SCALE GENOMIC DNA]</scope>
    <source>
        <strain evidence="2 3">11</strain>
    </source>
</reference>
<evidence type="ECO:0000256" key="1">
    <source>
        <dbReference type="SAM" id="MobiDB-lite"/>
    </source>
</evidence>
<keyword evidence="3" id="KW-1185">Reference proteome</keyword>
<evidence type="ECO:0000313" key="2">
    <source>
        <dbReference type="EMBL" id="SMG56719.1"/>
    </source>
</evidence>
<feature type="compositionally biased region" description="Polar residues" evidence="1">
    <location>
        <begin position="390"/>
        <end position="406"/>
    </location>
</feature>
<dbReference type="STRING" id="1852522.SAMN06295960_4228"/>
<dbReference type="OrthoDB" id="605164at2"/>
<feature type="region of interest" description="Disordered" evidence="1">
    <location>
        <begin position="381"/>
        <end position="408"/>
    </location>
</feature>
<dbReference type="EMBL" id="FXAZ01000007">
    <property type="protein sequence ID" value="SMG56719.1"/>
    <property type="molecule type" value="Genomic_DNA"/>
</dbReference>
<protein>
    <recommendedName>
        <fullName evidence="4">Beta-galactosidase trimerisation domain-containing protein</fullName>
    </recommendedName>
</protein>
<accession>A0A1X7LU95</accession>
<organism evidence="2 3">
    <name type="scientific">Paenibacillus aquistagni</name>
    <dbReference type="NCBI Taxonomy" id="1852522"/>
    <lineage>
        <taxon>Bacteria</taxon>
        <taxon>Bacillati</taxon>
        <taxon>Bacillota</taxon>
        <taxon>Bacilli</taxon>
        <taxon>Bacillales</taxon>
        <taxon>Paenibacillaceae</taxon>
        <taxon>Paenibacillus</taxon>
    </lineage>
</organism>
<evidence type="ECO:0008006" key="4">
    <source>
        <dbReference type="Google" id="ProtNLM"/>
    </source>
</evidence>
<sequence length="779" mass="87630">MLARQRPNEKTSFQEIQAYEPAIDLQTDMVMVYGIDDTMEDRIKGWKAQGYTVGLMTGTAWGEYQPYLNGHVDGREHWDEAQTRANGTRLIHETDDVPYMVPTVSFSDYITKRLMAAVDAGVEAFFMEEPEFWVEGGYSEAFKREWELYYQEPWMPPHQTPDAQYRASKLKAHLYAQALDRISTAVKSYAKHVHSKQVRFFIPTHSLINYCQWRIVSPESKLMELDGIDGFIAQVWTGTSRVPNVYQGKRKERTFETAYLEYGVMQELVRGSDRRMWFLHDPIEDHPGHTWEDYESNYKKTVVASLLHPHINHYEVAPWPHRIYKGAYAKEGCAVKQPLPEAYGTVLLSTIHALQQMPLGGIVGTPEQVLGRLPAPHHLDGAAGNAGLLPNQSGKSEQSMGTNQAARPSRPEIGVLVADSAMYQRLDLSLDWENVDEHTRFASEMEHISWDGFFGLAMPLLKQGYPVRPVQLDNVRRIPHYLASYHVLLLSYEYMKPETMDLHYGLAQWVQSGGILLYVGDGRDPYHAVREWWNKGECCYESPAHHLFETLGLDLQALLDANHRELQPVGKGGVICLHESPAAFTQSAENAAQLVMHVTKGWAWKHGSSEGLEPSHALAAKRGPYLIAAVLEESISKEPLVLHGRFVNLFDGNLSAVTEWSVAPGEQALLYDLNEISPHRAIEPVLVAAAGRVTKIDSNAQNKNEALHAVKSCHLYHVRGPAGVRAVLRFAAAAPPAQIIVRHGHVELPCTCDWEAYSSTFAVAFTHPANGAELQLLYL</sequence>